<sequence>MVVGVPVEFDPVPWPSPLGVLETMKLQDRMAVDQWDAIRDEFGVIAAYERTYPRYWRRRVRRVLRQFRNAYLVVLTGTYLSVGVVGPVAHGMGWW</sequence>
<name>A0A9X2G4H0_9MICO</name>
<dbReference type="Proteomes" id="UP001139493">
    <property type="component" value="Unassembled WGS sequence"/>
</dbReference>
<evidence type="ECO:0000313" key="2">
    <source>
        <dbReference type="EMBL" id="MCP2265538.1"/>
    </source>
</evidence>
<keyword evidence="3" id="KW-1185">Reference proteome</keyword>
<comment type="caution">
    <text evidence="2">The sequence shown here is derived from an EMBL/GenBank/DDBJ whole genome shotgun (WGS) entry which is preliminary data.</text>
</comment>
<reference evidence="2" key="1">
    <citation type="submission" date="2022-06" db="EMBL/GenBank/DDBJ databases">
        <title>Genomic Encyclopedia of Archaeal and Bacterial Type Strains, Phase II (KMG-II): from individual species to whole genera.</title>
        <authorList>
            <person name="Goeker M."/>
        </authorList>
    </citation>
    <scope>NUCLEOTIDE SEQUENCE</scope>
    <source>
        <strain evidence="2">DSM 26652</strain>
    </source>
</reference>
<evidence type="ECO:0000256" key="1">
    <source>
        <dbReference type="SAM" id="Phobius"/>
    </source>
</evidence>
<keyword evidence="1" id="KW-0472">Membrane</keyword>
<evidence type="ECO:0000313" key="3">
    <source>
        <dbReference type="Proteomes" id="UP001139493"/>
    </source>
</evidence>
<protein>
    <submittedName>
        <fullName evidence="2">Uncharacterized protein</fullName>
    </submittedName>
</protein>
<organism evidence="2 3">
    <name type="scientific">Promicromonospora thailandica</name>
    <dbReference type="NCBI Taxonomy" id="765201"/>
    <lineage>
        <taxon>Bacteria</taxon>
        <taxon>Bacillati</taxon>
        <taxon>Actinomycetota</taxon>
        <taxon>Actinomycetes</taxon>
        <taxon>Micrococcales</taxon>
        <taxon>Promicromonosporaceae</taxon>
        <taxon>Promicromonospora</taxon>
    </lineage>
</organism>
<feature type="transmembrane region" description="Helical" evidence="1">
    <location>
        <begin position="69"/>
        <end position="89"/>
    </location>
</feature>
<keyword evidence="1" id="KW-1133">Transmembrane helix</keyword>
<dbReference type="EMBL" id="JAMTCS010000008">
    <property type="protein sequence ID" value="MCP2265538.1"/>
    <property type="molecule type" value="Genomic_DNA"/>
</dbReference>
<gene>
    <name evidence="2" type="ORF">APR03_002894</name>
</gene>
<accession>A0A9X2G4H0</accession>
<dbReference type="AlphaFoldDB" id="A0A9X2G4H0"/>
<proteinExistence type="predicted"/>
<keyword evidence="1" id="KW-0812">Transmembrane</keyword>